<name>H2XPF6_CIOIN</name>
<evidence type="ECO:0000256" key="1">
    <source>
        <dbReference type="SAM" id="MobiDB-lite"/>
    </source>
</evidence>
<dbReference type="Pfam" id="PF01585">
    <property type="entry name" value="G-patch"/>
    <property type="match status" value="1"/>
</dbReference>
<evidence type="ECO:0000313" key="3">
    <source>
        <dbReference type="Ensembl" id="ENSCINP00000031539.1"/>
    </source>
</evidence>
<organism evidence="3 4">
    <name type="scientific">Ciona intestinalis</name>
    <name type="common">Transparent sea squirt</name>
    <name type="synonym">Ascidia intestinalis</name>
    <dbReference type="NCBI Taxonomy" id="7719"/>
    <lineage>
        <taxon>Eukaryota</taxon>
        <taxon>Metazoa</taxon>
        <taxon>Chordata</taxon>
        <taxon>Tunicata</taxon>
        <taxon>Ascidiacea</taxon>
        <taxon>Phlebobranchia</taxon>
        <taxon>Cionidae</taxon>
        <taxon>Ciona</taxon>
    </lineage>
</organism>
<feature type="compositionally biased region" description="Gly residues" evidence="1">
    <location>
        <begin position="1"/>
        <end position="12"/>
    </location>
</feature>
<dbReference type="InParanoid" id="H2XPF6"/>
<dbReference type="AlphaFoldDB" id="H2XPF6"/>
<feature type="region of interest" description="Disordered" evidence="1">
    <location>
        <begin position="1"/>
        <end position="20"/>
    </location>
</feature>
<dbReference type="Ensembl" id="ENSCINT00000032121.1">
    <property type="protein sequence ID" value="ENSCINP00000031539.1"/>
    <property type="gene ID" value="ENSCING00000019084.1"/>
</dbReference>
<reference evidence="3" key="3">
    <citation type="submission" date="2025-09" db="UniProtKB">
        <authorList>
            <consortium name="Ensembl"/>
        </authorList>
    </citation>
    <scope>IDENTIFICATION</scope>
</reference>
<protein>
    <recommendedName>
        <fullName evidence="2">G-patch domain-containing protein</fullName>
    </recommendedName>
</protein>
<reference evidence="4" key="1">
    <citation type="journal article" date="2002" name="Science">
        <title>The draft genome of Ciona intestinalis: insights into chordate and vertebrate origins.</title>
        <authorList>
            <person name="Dehal P."/>
            <person name="Satou Y."/>
            <person name="Campbell R.K."/>
            <person name="Chapman J."/>
            <person name="Degnan B."/>
            <person name="De Tomaso A."/>
            <person name="Davidson B."/>
            <person name="Di Gregorio A."/>
            <person name="Gelpke M."/>
            <person name="Goodstein D.M."/>
            <person name="Harafuji N."/>
            <person name="Hastings K.E."/>
            <person name="Ho I."/>
            <person name="Hotta K."/>
            <person name="Huang W."/>
            <person name="Kawashima T."/>
            <person name="Lemaire P."/>
            <person name="Martinez D."/>
            <person name="Meinertzhagen I.A."/>
            <person name="Necula S."/>
            <person name="Nonaka M."/>
            <person name="Putnam N."/>
            <person name="Rash S."/>
            <person name="Saiga H."/>
            <person name="Satake M."/>
            <person name="Terry A."/>
            <person name="Yamada L."/>
            <person name="Wang H.G."/>
            <person name="Awazu S."/>
            <person name="Azumi K."/>
            <person name="Boore J."/>
            <person name="Branno M."/>
            <person name="Chin-Bow S."/>
            <person name="DeSantis R."/>
            <person name="Doyle S."/>
            <person name="Francino P."/>
            <person name="Keys D.N."/>
            <person name="Haga S."/>
            <person name="Hayashi H."/>
            <person name="Hino K."/>
            <person name="Imai K.S."/>
            <person name="Inaba K."/>
            <person name="Kano S."/>
            <person name="Kobayashi K."/>
            <person name="Kobayashi M."/>
            <person name="Lee B.I."/>
            <person name="Makabe K.W."/>
            <person name="Manohar C."/>
            <person name="Matassi G."/>
            <person name="Medina M."/>
            <person name="Mochizuki Y."/>
            <person name="Mount S."/>
            <person name="Morishita T."/>
            <person name="Miura S."/>
            <person name="Nakayama A."/>
            <person name="Nishizaka S."/>
            <person name="Nomoto H."/>
            <person name="Ohta F."/>
            <person name="Oishi K."/>
            <person name="Rigoutsos I."/>
            <person name="Sano M."/>
            <person name="Sasaki A."/>
            <person name="Sasakura Y."/>
            <person name="Shoguchi E."/>
            <person name="Shin-i T."/>
            <person name="Spagnuolo A."/>
            <person name="Stainier D."/>
            <person name="Suzuki M.M."/>
            <person name="Tassy O."/>
            <person name="Takatori N."/>
            <person name="Tokuoka M."/>
            <person name="Yagi K."/>
            <person name="Yoshizaki F."/>
            <person name="Wada S."/>
            <person name="Zhang C."/>
            <person name="Hyatt P.D."/>
            <person name="Larimer F."/>
            <person name="Detter C."/>
            <person name="Doggett N."/>
            <person name="Glavina T."/>
            <person name="Hawkins T."/>
            <person name="Richardson P."/>
            <person name="Lucas S."/>
            <person name="Kohara Y."/>
            <person name="Levine M."/>
            <person name="Satoh N."/>
            <person name="Rokhsar D.S."/>
        </authorList>
    </citation>
    <scope>NUCLEOTIDE SEQUENCE [LARGE SCALE GENOMIC DNA]</scope>
</reference>
<dbReference type="Proteomes" id="UP000008144">
    <property type="component" value="Unassembled WGS sequence"/>
</dbReference>
<feature type="domain" description="G-patch" evidence="2">
    <location>
        <begin position="1"/>
        <end position="36"/>
    </location>
</feature>
<dbReference type="InterPro" id="IPR000467">
    <property type="entry name" value="G_patch_dom"/>
</dbReference>
<dbReference type="PROSITE" id="PS50174">
    <property type="entry name" value="G_PATCH"/>
    <property type="match status" value="1"/>
</dbReference>
<proteinExistence type="predicted"/>
<keyword evidence="4" id="KW-1185">Reference proteome</keyword>
<sequence>MGWGGSGGLGKSGEGRTDPVILTSSFNRRGFGTNQNEPTIISSKDATRVLKEFLAKNCDGELTFSSELDGNERKVIMKQFADLDFQVNLMVKGNRDT</sequence>
<evidence type="ECO:0000313" key="4">
    <source>
        <dbReference type="Proteomes" id="UP000008144"/>
    </source>
</evidence>
<dbReference type="HOGENOM" id="CLU_2346040_0_0_1"/>
<reference evidence="3" key="2">
    <citation type="submission" date="2025-08" db="UniProtKB">
        <authorList>
            <consortium name="Ensembl"/>
        </authorList>
    </citation>
    <scope>IDENTIFICATION</scope>
</reference>
<accession>H2XPF6</accession>
<evidence type="ECO:0000259" key="2">
    <source>
        <dbReference type="PROSITE" id="PS50174"/>
    </source>
</evidence>
<dbReference type="GO" id="GO:0003676">
    <property type="term" value="F:nucleic acid binding"/>
    <property type="evidence" value="ECO:0007669"/>
    <property type="project" value="InterPro"/>
</dbReference>